<feature type="transmembrane region" description="Helical" evidence="8">
    <location>
        <begin position="2134"/>
        <end position="2154"/>
    </location>
</feature>
<dbReference type="SMART" id="SM00091">
    <property type="entry name" value="PAS"/>
    <property type="match status" value="3"/>
</dbReference>
<feature type="compositionally biased region" description="Low complexity" evidence="7">
    <location>
        <begin position="1855"/>
        <end position="1864"/>
    </location>
</feature>
<dbReference type="GO" id="GO:0005524">
    <property type="term" value="F:ATP binding"/>
    <property type="evidence" value="ECO:0007669"/>
    <property type="project" value="UniProtKB-KW"/>
</dbReference>
<evidence type="ECO:0000256" key="7">
    <source>
        <dbReference type="SAM" id="MobiDB-lite"/>
    </source>
</evidence>
<dbReference type="GO" id="GO:0009881">
    <property type="term" value="F:photoreceptor activity"/>
    <property type="evidence" value="ECO:0007669"/>
    <property type="project" value="UniProtKB-KW"/>
</dbReference>
<dbReference type="Proteomes" id="UP001165080">
    <property type="component" value="Unassembled WGS sequence"/>
</dbReference>
<evidence type="ECO:0000256" key="2">
    <source>
        <dbReference type="ARBA" id="ARBA00022606"/>
    </source>
</evidence>
<dbReference type="PANTHER" id="PTHR31600:SF2">
    <property type="entry name" value="GAMETE ENRICHED GENE 10 PROTEIN-RELATED"/>
    <property type="match status" value="1"/>
</dbReference>
<keyword evidence="6" id="KW-0067">ATP-binding</keyword>
<reference evidence="10 11" key="1">
    <citation type="journal article" date="2023" name="Commun. Biol.">
        <title>Reorganization of the ancestral sex-determining regions during the evolution of trioecy in Pleodorina starrii.</title>
        <authorList>
            <person name="Takahashi K."/>
            <person name="Suzuki S."/>
            <person name="Kawai-Toyooka H."/>
            <person name="Yamamoto K."/>
            <person name="Hamaji T."/>
            <person name="Ootsuki R."/>
            <person name="Yamaguchi H."/>
            <person name="Kawachi M."/>
            <person name="Higashiyama T."/>
            <person name="Nozaki H."/>
        </authorList>
    </citation>
    <scope>NUCLEOTIDE SEQUENCE [LARGE SCALE GENOMIC DNA]</scope>
    <source>
        <strain evidence="10 11">NIES-4479</strain>
    </source>
</reference>
<protein>
    <recommendedName>
        <fullName evidence="9">PAS domain-containing protein</fullName>
    </recommendedName>
</protein>
<dbReference type="Pfam" id="PF25474">
    <property type="entry name" value="TPR_TmcB"/>
    <property type="match status" value="1"/>
</dbReference>
<evidence type="ECO:0000256" key="1">
    <source>
        <dbReference type="ARBA" id="ARBA00022543"/>
    </source>
</evidence>
<feature type="transmembrane region" description="Helical" evidence="8">
    <location>
        <begin position="268"/>
        <end position="285"/>
    </location>
</feature>
<keyword evidence="1" id="KW-0600">Photoreceptor protein</keyword>
<evidence type="ECO:0000256" key="4">
    <source>
        <dbReference type="ARBA" id="ARBA00022741"/>
    </source>
</evidence>
<comment type="caution">
    <text evidence="10">The sequence shown here is derived from an EMBL/GenBank/DDBJ whole genome shotgun (WGS) entry which is preliminary data.</text>
</comment>
<feature type="region of interest" description="Disordered" evidence="7">
    <location>
        <begin position="2507"/>
        <end position="2551"/>
    </location>
</feature>
<dbReference type="InterPro" id="IPR057352">
    <property type="entry name" value="TPR_TmcB/C"/>
</dbReference>
<keyword evidence="2" id="KW-0716">Sensory transduction</keyword>
<name>A0A9W6B9X3_9CHLO</name>
<evidence type="ECO:0000256" key="8">
    <source>
        <dbReference type="SAM" id="Phobius"/>
    </source>
</evidence>
<feature type="region of interest" description="Disordered" evidence="7">
    <location>
        <begin position="1847"/>
        <end position="1882"/>
    </location>
</feature>
<feature type="region of interest" description="Disordered" evidence="7">
    <location>
        <begin position="1275"/>
        <end position="1379"/>
    </location>
</feature>
<dbReference type="PANTHER" id="PTHR31600">
    <property type="entry name" value="TINY MACROCYSTS PROTEIN B-RELATED"/>
    <property type="match status" value="1"/>
</dbReference>
<feature type="compositionally biased region" description="Low complexity" evidence="7">
    <location>
        <begin position="1320"/>
        <end position="1332"/>
    </location>
</feature>
<feature type="compositionally biased region" description="Basic residues" evidence="7">
    <location>
        <begin position="1304"/>
        <end position="1319"/>
    </location>
</feature>
<keyword evidence="1" id="KW-0157">Chromophore</keyword>
<feature type="region of interest" description="Disordered" evidence="7">
    <location>
        <begin position="2432"/>
        <end position="2457"/>
    </location>
</feature>
<dbReference type="SUPFAM" id="SSF55785">
    <property type="entry name" value="PYP-like sensor domain (PAS domain)"/>
    <property type="match status" value="1"/>
</dbReference>
<feature type="compositionally biased region" description="Gly residues" evidence="7">
    <location>
        <begin position="2051"/>
        <end position="2061"/>
    </location>
</feature>
<dbReference type="InterPro" id="IPR035965">
    <property type="entry name" value="PAS-like_dom_sf"/>
</dbReference>
<dbReference type="InterPro" id="IPR052994">
    <property type="entry name" value="Tiny_macrocysts_regulators"/>
</dbReference>
<keyword evidence="11" id="KW-1185">Reference proteome</keyword>
<evidence type="ECO:0000313" key="11">
    <source>
        <dbReference type="Proteomes" id="UP001165080"/>
    </source>
</evidence>
<dbReference type="PROSITE" id="PS50112">
    <property type="entry name" value="PAS"/>
    <property type="match status" value="1"/>
</dbReference>
<keyword evidence="8" id="KW-1133">Transmembrane helix</keyword>
<feature type="compositionally biased region" description="Low complexity" evidence="7">
    <location>
        <begin position="824"/>
        <end position="835"/>
    </location>
</feature>
<feature type="region of interest" description="Disordered" evidence="7">
    <location>
        <begin position="1974"/>
        <end position="2101"/>
    </location>
</feature>
<feature type="transmembrane region" description="Helical" evidence="8">
    <location>
        <begin position="2612"/>
        <end position="2636"/>
    </location>
</feature>
<accession>A0A9W6B9X3</accession>
<feature type="transmembrane region" description="Helical" evidence="8">
    <location>
        <begin position="149"/>
        <end position="173"/>
    </location>
</feature>
<keyword evidence="8" id="KW-0812">Transmembrane</keyword>
<feature type="transmembrane region" description="Helical" evidence="8">
    <location>
        <begin position="297"/>
        <end position="318"/>
    </location>
</feature>
<dbReference type="CDD" id="cd00130">
    <property type="entry name" value="PAS"/>
    <property type="match status" value="1"/>
</dbReference>
<proteinExistence type="predicted"/>
<dbReference type="InterPro" id="IPR000014">
    <property type="entry name" value="PAS"/>
</dbReference>
<dbReference type="Gene3D" id="3.30.450.20">
    <property type="entry name" value="PAS domain"/>
    <property type="match status" value="1"/>
</dbReference>
<organism evidence="10 11">
    <name type="scientific">Pleodorina starrii</name>
    <dbReference type="NCBI Taxonomy" id="330485"/>
    <lineage>
        <taxon>Eukaryota</taxon>
        <taxon>Viridiplantae</taxon>
        <taxon>Chlorophyta</taxon>
        <taxon>core chlorophytes</taxon>
        <taxon>Chlorophyceae</taxon>
        <taxon>CS clade</taxon>
        <taxon>Chlamydomonadales</taxon>
        <taxon>Volvocaceae</taxon>
        <taxon>Pleodorina</taxon>
    </lineage>
</organism>
<evidence type="ECO:0000259" key="9">
    <source>
        <dbReference type="PROSITE" id="PS50112"/>
    </source>
</evidence>
<keyword evidence="8" id="KW-0472">Membrane</keyword>
<keyword evidence="3" id="KW-0808">Transferase</keyword>
<dbReference type="NCBIfam" id="TIGR00229">
    <property type="entry name" value="sensory_box"/>
    <property type="match status" value="1"/>
</dbReference>
<sequence>MSGASVSSFGSTRSSGDGLKPIAGDEENVFDESSNTIQLGIFGVLYTVSKEKNLTSVKFAFFRLLLDFLQLWLLVVNPSYGWAINAKNTAWEVVSFIQLNAFLAARGYTFFLGIFYLFVGLLGVNLALSVWVAYSFSNNRFEYVWPIQFLRWFGLIFYQVLDIATLTLLLVALDCSYFGVPHDVLFRNQEFPGVMCWSMPHIIHVVVSGSSIVLFVIMATAMVLSEMELNPLTRNYMAIAHTRDEGLGFLIKTVLTIASVMLPGSLKALSLVYILLLSLLFYTYVKWVPFIYSALNYVRCSSYGMVMYSSILLVVLAFGPSGTAPETVKFQERVTLALWVGMGPAALVGGAICHLRLRHIQHWVVDKFREADPGTNSKSIYKFTDAREVEIAARCCRRWVEDEDTLEPEAVALSEHIIKAGMIQLPQDPQMIILYSSFLIDVQGSYQSGYTQLQTAKKQPLGLLQSFAIFSREQEHAQKASGANSGDTAAVDLVSYVEFQRNHRLVVRAHKEALMAIRSFWGLLLRSKINFNHLSKALHKIEGTVKAAERAYRGVLVRHASSARIVRLYGKFLENVKFDPWAASKWYAEADRLEEEAEQSKEAMQLGGIEALLPQGNGGDKGLSAIEGLAIICINAQGQIVVASPEAHALLGYGKNELKGKDLGIILPHPFSERHTAYVRQYIQTGVTNLMGRHNEVMVITKTRKVLPVLLKVSKISGLNEDSVFLGMIEPLPPRATDAQLWVMGNGTILAADATLCDWLGYEQSDLSGKLFEDFLVEKDAVRESIKSWNRAHNTPGPSSRAAGARYHRRQPVATGNGGGDIMSPPSHSVSSPLPLAAGGAGIGNGSSFVEQMVPATGLAMAHGTVGSEVYSPLVLPRATWRHKYLDPLQFDTIIQPSAIGSTRVHSVVVRRIPRQQSYSPYHGQLPDPYYHEMLLAADHQGHVLHVTEALAAALGRTVEAIRAGGLAMLVPEPTGVLHGPWLQELSNPQSFGTLSNPQYKLPPYSCRSGRAISLCSYSEAQGPGVKHFQLSVLQRLTEGGGAKIHVVTLTPRTLDEAVSERRMRLSLDLRGTIIDADGATPAELFGIDPRVLVGSCVAQLIDLFGSSDDSFNQAYGDILDPAQRSAAMAGSSSGAVDGICPSSSAAASVRSGAAGGSNPIARGIGWRRACGLQRQRDSSVEGDGGLTAAVQAYQALFARRLSRALLQLAHRSADDPDCSWRVGVNLPPDEAAISELKQLAASGLLRPEELARAPQLTGARTVPAVMKLRLVRKQAQTPHPQQQPLRPASQEQQQPAPQQPTQLHHHQQHQHQQHRHQHQQPLHQQLRQPSRLQRDYDAGGSRAVGSSTEGPRFGTHLHRSSAELPGGKGPGISGNNNPVNLVPMVPQRQHRVTGGSGDGPPPAAGVATHIGLAAVAEAEETEDDDLRVRSVGFGSHCGGSSSGGGCWRQAVLGRRPVAEATEQPTTTAGGLLTAVVLQGGSVGDLSVKAVTSSATGLTSIAAEPAAAAAAVAVSELLAPPSLVFEVELWRADLLSGVLEVDDKGKVLRTDGVCPLGQAGLVLGAAPAAIVGAQVSELIPLPGGSSGVTALLDMGAANAAAAGDSNHAVRGALKKRAARVRMGGTTVITVRHQSDGCGLELQVTAVRRQGPVGSAYLLLRPKEPTGAQPGFLRWLHEDDTSGLMPATSHLYTERDSGAAKGHTTMTSLGPVEGLPSVNASVVGAGGGGNTTMATDGGLNTLRRGTMNGQQLTALAASAASAMVVAPEGSILGFEAPSVLTGLRHPAVSLTAAAMAAAAPAVALDGLPRVHSLEGLWGSRAGTRRGSNGNNPGSGARRRMSFLRLAGGHGSGGRGAAAAALATKGGTDEEDDEDNPISVPTCSGRAFSMSVSPLLRTMHGGAPGPELLNRDTSSLLDAAFERGGGGPQESTASLVAAAGAGAEPQGSRGLLRDLSRRSRLSDARHCMVESWVLSSEGGAQTPDMAPSAAADTANPPRGISATATAAISTGRPPPLVLPSPHASADGGNLDDAENDEAQSGAAVSDEGRGSDGHGGSEGGVDDTGGKAMRTVGESSISGLDKGSNAASEVGPDGSKDKGEAEAEANFSVGKRFQKLQKILMSSLALQPARRLRWRALMAVLLVLSANIVTFALLLVKLLNQQEAVSDLNNVANACRNVHEIAINGRVLESLYSGSSYVPGLRLFGEPQQDTINDIYADLLETSQSMKVLHHGVYLGFRSLRRMPSSHGLRSIWDDPLLEFTVFYDLDDPNGPEPQFISALNNGTYAYGNTTLASSVVRMGLWDAGNYYLTKTFDLINNGRNITSQGREFASWATWKFIHKNGLDVIFPAYLQTLDALVELTVAQSKDIYMLQLLVVCLETGLLCLLSCVYMWIITQQYSRKRHELYGVFLQIPMGVTRGLANMSLKLEANVANDEDGSDNELPLEAGDAGGQNPGGSMNETDGVLTDGAVKAAAAAAGAATAEAETRVPIVAPQRRRASFLMFSRKGTSSSFAGGGDDESCADAASGDRSMRDRSLRSTSERSAAGNGDHSVRGGTAGAGGILSKMTGSGFTGLFSLALWRQRAMVFPNASMSSRSSLVLGGRQKRRLVGSHRLSYQMVAPFILWGAAMVAINLAGYFHLKKLAAPIATLDIVNTVVIRFHRVLFYSLEVAAALTAALCDALKPKLVKELAAWRQEYAAMLYGREAVPYPDDKHYRLATTGVLFGGYEEPAQLLYHTGSCLADNPADCQPPDSEFYEATHNGLDVLLKTQFTRVESLVQQPPESSGLNSSEFRFLWATSQTDMEGGLGKMTDIFLGDVLGSYREVVIQQLVMFCVAWVFAALFLVLQLRPILRYAEYEMRRVAELLSQLPPEVDCEGMVTAVVLSGQREQLLLQQQPAGGKLAKGGSSGRDSVMLSAAFGAGGGGGGGSSGPVGRSGRMSDIAVAAAFATVARRRSGANMAGSG</sequence>
<feature type="domain" description="PAS" evidence="9">
    <location>
        <begin position="631"/>
        <end position="686"/>
    </location>
</feature>
<feature type="compositionally biased region" description="Low complexity" evidence="7">
    <location>
        <begin position="1998"/>
        <end position="2008"/>
    </location>
</feature>
<keyword evidence="4" id="KW-0547">Nucleotide-binding</keyword>
<feature type="region of interest" description="Disordered" evidence="7">
    <location>
        <begin position="790"/>
        <end position="835"/>
    </location>
</feature>
<dbReference type="Pfam" id="PF13426">
    <property type="entry name" value="PAS_9"/>
    <property type="match status" value="1"/>
</dbReference>
<keyword evidence="5" id="KW-0418">Kinase</keyword>
<feature type="compositionally biased region" description="Low complexity" evidence="7">
    <location>
        <begin position="1823"/>
        <end position="1834"/>
    </location>
</feature>
<evidence type="ECO:0000256" key="6">
    <source>
        <dbReference type="ARBA" id="ARBA00022840"/>
    </source>
</evidence>
<dbReference type="EMBL" id="BRXU01000001">
    <property type="protein sequence ID" value="GLC47935.1"/>
    <property type="molecule type" value="Genomic_DNA"/>
</dbReference>
<feature type="transmembrane region" description="Helical" evidence="8">
    <location>
        <begin position="114"/>
        <end position="137"/>
    </location>
</feature>
<gene>
    <name evidence="10" type="primary">PLEST000481</name>
    <name evidence="10" type="ORF">PLESTB_000041500</name>
</gene>
<feature type="transmembrane region" description="Helical" evidence="8">
    <location>
        <begin position="2367"/>
        <end position="2391"/>
    </location>
</feature>
<evidence type="ECO:0000256" key="3">
    <source>
        <dbReference type="ARBA" id="ARBA00022679"/>
    </source>
</evidence>
<dbReference type="GO" id="GO:0016301">
    <property type="term" value="F:kinase activity"/>
    <property type="evidence" value="ECO:0007669"/>
    <property type="project" value="UniProtKB-KW"/>
</dbReference>
<feature type="transmembrane region" description="Helical" evidence="8">
    <location>
        <begin position="202"/>
        <end position="225"/>
    </location>
</feature>
<feature type="region of interest" description="Disordered" evidence="7">
    <location>
        <begin position="1817"/>
        <end position="1836"/>
    </location>
</feature>
<feature type="transmembrane region" description="Helical" evidence="8">
    <location>
        <begin position="246"/>
        <end position="262"/>
    </location>
</feature>
<feature type="compositionally biased region" description="Basic and acidic residues" evidence="7">
    <location>
        <begin position="2527"/>
        <end position="2538"/>
    </location>
</feature>
<feature type="transmembrane region" description="Helical" evidence="8">
    <location>
        <begin position="2828"/>
        <end position="2850"/>
    </location>
</feature>
<dbReference type="FunFam" id="3.30.450.20:FF:000060">
    <property type="entry name" value="Sensor protein FixL"/>
    <property type="match status" value="1"/>
</dbReference>
<evidence type="ECO:0000313" key="10">
    <source>
        <dbReference type="EMBL" id="GLC47935.1"/>
    </source>
</evidence>
<evidence type="ECO:0000256" key="5">
    <source>
        <dbReference type="ARBA" id="ARBA00022777"/>
    </source>
</evidence>
<feature type="compositionally biased region" description="Polar residues" evidence="7">
    <location>
        <begin position="1275"/>
        <end position="1285"/>
    </location>
</feature>
<feature type="compositionally biased region" description="Low complexity" evidence="7">
    <location>
        <begin position="1291"/>
        <end position="1303"/>
    </location>
</feature>
<keyword evidence="1" id="KW-0675">Receptor</keyword>